<dbReference type="OrthoDB" id="1740355at2759"/>
<evidence type="ECO:0000313" key="9">
    <source>
        <dbReference type="Proteomes" id="UP000237271"/>
    </source>
</evidence>
<comment type="catalytic activity">
    <reaction evidence="4">
        <text>Hydrolysis of proteins with broad specificity for peptide bonds, and a preference for a large uncharged residue in P1. Hydrolyzes peptide amides.</text>
        <dbReference type="EC" id="3.4.21.62"/>
    </reaction>
</comment>
<dbReference type="InterPro" id="IPR000209">
    <property type="entry name" value="Peptidase_S8/S53_dom"/>
</dbReference>
<dbReference type="PROSITE" id="PS00137">
    <property type="entry name" value="SUBTILASE_HIS"/>
    <property type="match status" value="1"/>
</dbReference>
<protein>
    <recommendedName>
        <fullName evidence="5">subtilisin</fullName>
        <ecNumber evidence="5">3.4.21.62</ecNumber>
    </recommendedName>
</protein>
<evidence type="ECO:0000256" key="1">
    <source>
        <dbReference type="ARBA" id="ARBA00011073"/>
    </source>
</evidence>
<evidence type="ECO:0000256" key="2">
    <source>
        <dbReference type="ARBA" id="ARBA00022670"/>
    </source>
</evidence>
<dbReference type="Pfam" id="PF00082">
    <property type="entry name" value="Peptidase_S8"/>
    <property type="match status" value="1"/>
</dbReference>
<evidence type="ECO:0000256" key="4">
    <source>
        <dbReference type="ARBA" id="ARBA00023529"/>
    </source>
</evidence>
<dbReference type="EMBL" id="NCKW01016837">
    <property type="protein sequence ID" value="POM60707.1"/>
    <property type="molecule type" value="Genomic_DNA"/>
</dbReference>
<keyword evidence="3" id="KW-0720">Serine protease</keyword>
<dbReference type="GO" id="GO:0005794">
    <property type="term" value="C:Golgi apparatus"/>
    <property type="evidence" value="ECO:0007669"/>
    <property type="project" value="TreeGrafter"/>
</dbReference>
<feature type="domain" description="Peptidase S8/S53" evidence="7">
    <location>
        <begin position="34"/>
        <end position="157"/>
    </location>
</feature>
<evidence type="ECO:0000256" key="5">
    <source>
        <dbReference type="ARBA" id="ARBA00023619"/>
    </source>
</evidence>
<dbReference type="EC" id="3.4.21.62" evidence="5"/>
<dbReference type="PANTHER" id="PTHR43806">
    <property type="entry name" value="PEPTIDASE S8"/>
    <property type="match status" value="1"/>
</dbReference>
<keyword evidence="3" id="KW-0378">Hydrolase</keyword>
<sequence>MKKPAREKSGLRKESTLLVDDLGVRGLWERGFKGQGVRVGIFDTGLSSSKLTNVKERINWTHEPKNADLVGHGTFVAGVISGTDAKCPGIAPEAELFVFRMFTGEQLSFTSWYLDAFNYALFKKIHVLNLSTGGPDFQDLPFVDKVQELAANGIILVA</sequence>
<accession>A0A2P4X574</accession>
<dbReference type="InterPro" id="IPR036852">
    <property type="entry name" value="Peptidase_S8/S53_dom_sf"/>
</dbReference>
<dbReference type="GO" id="GO:0006508">
    <property type="term" value="P:proteolysis"/>
    <property type="evidence" value="ECO:0007669"/>
    <property type="project" value="UniProtKB-KW"/>
</dbReference>
<dbReference type="InterPro" id="IPR022398">
    <property type="entry name" value="Peptidase_S8_His-AS"/>
</dbReference>
<dbReference type="PROSITE" id="PS51892">
    <property type="entry name" value="SUBTILASE"/>
    <property type="match status" value="1"/>
</dbReference>
<dbReference type="PANTHER" id="PTHR43806:SF7">
    <property type="entry name" value="MEMBRANE-BOUND TRANSCRIPTION FACTOR SITE-1 PROTEASE"/>
    <property type="match status" value="1"/>
</dbReference>
<comment type="similarity">
    <text evidence="1 6">Belongs to the peptidase S8 family.</text>
</comment>
<dbReference type="SUPFAM" id="SSF52743">
    <property type="entry name" value="Subtilisin-like"/>
    <property type="match status" value="1"/>
</dbReference>
<dbReference type="AlphaFoldDB" id="A0A2P4X574"/>
<reference evidence="8 9" key="1">
    <citation type="journal article" date="2017" name="Genome Biol. Evol.">
        <title>Phytophthora megakarya and P. palmivora, closely related causal agents of cacao black pod rot, underwent increases in genome sizes and gene numbers by different mechanisms.</title>
        <authorList>
            <person name="Ali S.S."/>
            <person name="Shao J."/>
            <person name="Lary D.J."/>
            <person name="Kronmiller B."/>
            <person name="Shen D."/>
            <person name="Strem M.D."/>
            <person name="Amoako-Attah I."/>
            <person name="Akrofi A.Y."/>
            <person name="Begoude B.A."/>
            <person name="Ten Hoopen G.M."/>
            <person name="Coulibaly K."/>
            <person name="Kebe B.I."/>
            <person name="Melnick R.L."/>
            <person name="Guiltinan M.J."/>
            <person name="Tyler B.M."/>
            <person name="Meinhardt L.W."/>
            <person name="Bailey B.A."/>
        </authorList>
    </citation>
    <scope>NUCLEOTIDE SEQUENCE [LARGE SCALE GENOMIC DNA]</scope>
    <source>
        <strain evidence="9">sbr112.9</strain>
    </source>
</reference>
<proteinExistence type="inferred from homology"/>
<organism evidence="8 9">
    <name type="scientific">Phytophthora palmivora</name>
    <dbReference type="NCBI Taxonomy" id="4796"/>
    <lineage>
        <taxon>Eukaryota</taxon>
        <taxon>Sar</taxon>
        <taxon>Stramenopiles</taxon>
        <taxon>Oomycota</taxon>
        <taxon>Peronosporomycetes</taxon>
        <taxon>Peronosporales</taxon>
        <taxon>Peronosporaceae</taxon>
        <taxon>Phytophthora</taxon>
    </lineage>
</organism>
<dbReference type="InterPro" id="IPR050131">
    <property type="entry name" value="Peptidase_S8_subtilisin-like"/>
</dbReference>
<dbReference type="Gene3D" id="3.40.50.200">
    <property type="entry name" value="Peptidase S8/S53 domain"/>
    <property type="match status" value="1"/>
</dbReference>
<dbReference type="GO" id="GO:0004252">
    <property type="term" value="F:serine-type endopeptidase activity"/>
    <property type="evidence" value="ECO:0007669"/>
    <property type="project" value="UniProtKB-EC"/>
</dbReference>
<comment type="caution">
    <text evidence="8">The sequence shown here is derived from an EMBL/GenBank/DDBJ whole genome shotgun (WGS) entry which is preliminary data.</text>
</comment>
<evidence type="ECO:0000256" key="6">
    <source>
        <dbReference type="PROSITE-ProRule" id="PRU01240"/>
    </source>
</evidence>
<name>A0A2P4X574_9STRA</name>
<dbReference type="Proteomes" id="UP000237271">
    <property type="component" value="Unassembled WGS sequence"/>
</dbReference>
<keyword evidence="2 8" id="KW-0645">Protease</keyword>
<keyword evidence="9" id="KW-1185">Reference proteome</keyword>
<comment type="caution">
    <text evidence="6">Lacks conserved residue(s) required for the propagation of feature annotation.</text>
</comment>
<gene>
    <name evidence="8" type="ORF">PHPALM_30416</name>
</gene>
<evidence type="ECO:0000256" key="3">
    <source>
        <dbReference type="ARBA" id="ARBA00022825"/>
    </source>
</evidence>
<evidence type="ECO:0000259" key="7">
    <source>
        <dbReference type="Pfam" id="PF00082"/>
    </source>
</evidence>
<evidence type="ECO:0000313" key="8">
    <source>
        <dbReference type="EMBL" id="POM60707.1"/>
    </source>
</evidence>